<sequence>MTAWLCSFPSGVQDEYDMMNGVVQPQEHLDATLIAADFHGNPENSGDRKERLNFQGWKYALNRTVRDVFPDGLLDLAALLTFFSILSIAPAVLLGYSVITIFLASDSTEILNLVRDEVNQYVPEDQSHVVNGVIDSIAGSAAAGQVGVAVGVITALWTSSAYVRAFSRCANAVYGRSEGRTLIKRWAMLLFLNLALLLGIIIILVSWVLNETLVMGIFAPIAEPLHLTNVLSFLTDRFMPIWIWVRFPVIVGVLIMFVATLYYWAPNARPWKFRWLSLGSFLAIVGILLAGVGLNFYFTLFAAFSSYGAVGSLLAVFIALWVFNICLIIGLKIDVEISRAKQLQAGMPAEDYSLVPPRSIEKVAKMKQRQQRLMDQAAAIREESN</sequence>
<feature type="transmembrane region" description="Helical" evidence="6">
    <location>
        <begin position="76"/>
        <end position="103"/>
    </location>
</feature>
<evidence type="ECO:0000313" key="8">
    <source>
        <dbReference type="Proteomes" id="UP000000582"/>
    </source>
</evidence>
<dbReference type="EMBL" id="BA000036">
    <property type="protein sequence ID" value="BAB98344.1"/>
    <property type="molecule type" value="Genomic_DNA"/>
</dbReference>
<evidence type="ECO:0000256" key="4">
    <source>
        <dbReference type="ARBA" id="ARBA00022989"/>
    </source>
</evidence>
<dbReference type="eggNOG" id="COG1295">
    <property type="taxonomic scope" value="Bacteria"/>
</dbReference>
<dbReference type="GO" id="GO:0005886">
    <property type="term" value="C:plasma membrane"/>
    <property type="evidence" value="ECO:0007669"/>
    <property type="project" value="UniProtKB-SubCell"/>
</dbReference>
<gene>
    <name evidence="7" type="ordered locus">Cgl0951</name>
</gene>
<keyword evidence="5 6" id="KW-0472">Membrane</keyword>
<dbReference type="Pfam" id="PF03631">
    <property type="entry name" value="Virul_fac_BrkB"/>
    <property type="match status" value="1"/>
</dbReference>
<evidence type="ECO:0000256" key="6">
    <source>
        <dbReference type="SAM" id="Phobius"/>
    </source>
</evidence>
<keyword evidence="8" id="KW-1185">Reference proteome</keyword>
<dbReference type="PATRIC" id="fig|196627.13.peg.939"/>
<accession>Q8NRU0</accession>
<dbReference type="BioCyc" id="CORYNE:G18NG-10521-MONOMER"/>
<comment type="subcellular location">
    <subcellularLocation>
        <location evidence="1">Cell membrane</location>
        <topology evidence="1">Multi-pass membrane protein</topology>
    </subcellularLocation>
</comment>
<dbReference type="PANTHER" id="PTHR30213:SF0">
    <property type="entry name" value="UPF0761 MEMBRANE PROTEIN YIHY"/>
    <property type="match status" value="1"/>
</dbReference>
<dbReference type="Proteomes" id="UP000000582">
    <property type="component" value="Chromosome"/>
</dbReference>
<feature type="transmembrane region" description="Helical" evidence="6">
    <location>
        <begin position="186"/>
        <end position="209"/>
    </location>
</feature>
<feature type="transmembrane region" description="Helical" evidence="6">
    <location>
        <begin position="241"/>
        <end position="264"/>
    </location>
</feature>
<keyword evidence="2" id="KW-1003">Cell membrane</keyword>
<reference evidence="8" key="1">
    <citation type="journal article" date="2003" name="Appl. Microbiol. Biotechnol.">
        <title>The Corynebacterium glutamicum genome: features and impacts on biotechnological processes.</title>
        <authorList>
            <person name="Ikeda M."/>
            <person name="Nakagawa S."/>
        </authorList>
    </citation>
    <scope>NUCLEOTIDE SEQUENCE [LARGE SCALE GENOMIC DNA]</scope>
    <source>
        <strain evidence="8">ATCC 13032 / DSM 20300 / BCRC 11384 / JCM 1318 / LMG 3730 / NCIMB 10025</strain>
    </source>
</reference>
<feature type="transmembrane region" description="Helical" evidence="6">
    <location>
        <begin position="304"/>
        <end position="331"/>
    </location>
</feature>
<dbReference type="PANTHER" id="PTHR30213">
    <property type="entry name" value="INNER MEMBRANE PROTEIN YHJD"/>
    <property type="match status" value="1"/>
</dbReference>
<dbReference type="InterPro" id="IPR017039">
    <property type="entry name" value="Virul_fac_BrkB"/>
</dbReference>
<protein>
    <submittedName>
        <fullName evidence="7">tRNA-processing ribonuclease BN</fullName>
    </submittedName>
</protein>
<dbReference type="AlphaFoldDB" id="Q8NRU0"/>
<evidence type="ECO:0000256" key="3">
    <source>
        <dbReference type="ARBA" id="ARBA00022692"/>
    </source>
</evidence>
<proteinExistence type="predicted"/>
<evidence type="ECO:0000256" key="1">
    <source>
        <dbReference type="ARBA" id="ARBA00004651"/>
    </source>
</evidence>
<dbReference type="OrthoDB" id="9781030at2"/>
<name>Q8NRU0_CORGL</name>
<dbReference type="STRING" id="196627.cg1086"/>
<evidence type="ECO:0000256" key="2">
    <source>
        <dbReference type="ARBA" id="ARBA00022475"/>
    </source>
</evidence>
<dbReference type="KEGG" id="cgl:Cgl0951"/>
<keyword evidence="3 6" id="KW-0812">Transmembrane</keyword>
<feature type="transmembrane region" description="Helical" evidence="6">
    <location>
        <begin position="276"/>
        <end position="298"/>
    </location>
</feature>
<evidence type="ECO:0000313" key="7">
    <source>
        <dbReference type="EMBL" id="BAB98344.1"/>
    </source>
</evidence>
<evidence type="ECO:0000256" key="5">
    <source>
        <dbReference type="ARBA" id="ARBA00023136"/>
    </source>
</evidence>
<keyword evidence="4 6" id="KW-1133">Transmembrane helix</keyword>
<dbReference type="HOGENOM" id="CLU_045539_3_1_11"/>
<organism evidence="7 8">
    <name type="scientific">Corynebacterium glutamicum (strain ATCC 13032 / DSM 20300 / JCM 1318 / BCRC 11384 / CCUG 27702 / LMG 3730 / NBRC 12168 / NCIMB 10025 / NRRL B-2784 / 534)</name>
    <dbReference type="NCBI Taxonomy" id="196627"/>
    <lineage>
        <taxon>Bacteria</taxon>
        <taxon>Bacillati</taxon>
        <taxon>Actinomycetota</taxon>
        <taxon>Actinomycetes</taxon>
        <taxon>Mycobacteriales</taxon>
        <taxon>Corynebacteriaceae</taxon>
        <taxon>Corynebacterium</taxon>
    </lineage>
</organism>